<dbReference type="InterPro" id="IPR043148">
    <property type="entry name" value="TagF_C"/>
</dbReference>
<dbReference type="SUPFAM" id="SSF53756">
    <property type="entry name" value="UDP-Glycosyltransferase/glycogen phosphorylase"/>
    <property type="match status" value="1"/>
</dbReference>
<organism evidence="1 2">
    <name type="scientific">Blautia obeum</name>
    <dbReference type="NCBI Taxonomy" id="40520"/>
    <lineage>
        <taxon>Bacteria</taxon>
        <taxon>Bacillati</taxon>
        <taxon>Bacillota</taxon>
        <taxon>Clostridia</taxon>
        <taxon>Lachnospirales</taxon>
        <taxon>Lachnospiraceae</taxon>
        <taxon>Blautia</taxon>
    </lineage>
</organism>
<dbReference type="Pfam" id="PF04464">
    <property type="entry name" value="Glyphos_transf"/>
    <property type="match status" value="1"/>
</dbReference>
<protein>
    <recommendedName>
        <fullName evidence="3">Teichoic acid biosynthesis protein TagF</fullName>
    </recommendedName>
</protein>
<dbReference type="GO" id="GO:0016020">
    <property type="term" value="C:membrane"/>
    <property type="evidence" value="ECO:0007669"/>
    <property type="project" value="InterPro"/>
</dbReference>
<evidence type="ECO:0000313" key="2">
    <source>
        <dbReference type="Proteomes" id="UP000253208"/>
    </source>
</evidence>
<dbReference type="EMBL" id="PSQG01000009">
    <property type="protein sequence ID" value="RCH44184.1"/>
    <property type="molecule type" value="Genomic_DNA"/>
</dbReference>
<proteinExistence type="predicted"/>
<dbReference type="GO" id="GO:0047355">
    <property type="term" value="F:CDP-glycerol glycerophosphotransferase activity"/>
    <property type="evidence" value="ECO:0007669"/>
    <property type="project" value="InterPro"/>
</dbReference>
<dbReference type="PANTHER" id="PTHR37316">
    <property type="entry name" value="TEICHOIC ACID GLYCEROL-PHOSPHATE PRIMASE"/>
    <property type="match status" value="1"/>
</dbReference>
<dbReference type="InterPro" id="IPR051612">
    <property type="entry name" value="Teichoic_Acid_Biosynth"/>
</dbReference>
<name>A0A367G2E0_9FIRM</name>
<gene>
    <name evidence="1" type="ORF">C4886_07650</name>
</gene>
<comment type="caution">
    <text evidence="1">The sequence shown here is derived from an EMBL/GenBank/DDBJ whole genome shotgun (WGS) entry which is preliminary data.</text>
</comment>
<sequence length="554" mass="66043">MQQLMEAPAEIKVKTRKFSLTKGTIKISFELEGSRGRIRSLKLKQRNAVLDTSFPFEMQTAKKGNTIVYHAQINVDQYPMETAFWDVVASVDKEGKGNYEDAILGGLSSKLKLKLILFPRWTRTGDGHMVYPFVNGARQFTIQYRKYDPKYDSYAFIAKEFLALFCYFILKPYWDHKKLWLICEKYCTMAQDNGLYFFRYCMEHAPEKDRSRIFYVIDKKCPDYQAVKEYDANVIQFMSFKYMIYLSAARYLISTDAIRHFYIWDSPNSIYKVLYQARKNIVFLQHGVMGFKQCHRTFHKGGGNQMALFVVSSGYEQKIIHDYFGYDNEEIIITGLARWDVLEDKSDPAHKEILLMPTWRSWLEDISEEQFKKSEYYQRYKAFLQDERLKTLLEKENITLNFYIHPKFREHIRSFQVEDRHIRLIPFGTMPLNQLLMSCHMLITDYSSVSWDVYYQEKPVVFYPFDLETYEKVQGSYMDYKKDVFGDLAWDQNQLVDLIGEYARNGFREKPEFSGRRDELLPYRDNDNSKRIYEYIANAQIPDKLKRRLKEKKF</sequence>
<evidence type="ECO:0000313" key="1">
    <source>
        <dbReference type="EMBL" id="RCH44184.1"/>
    </source>
</evidence>
<dbReference type="PANTHER" id="PTHR37316:SF3">
    <property type="entry name" value="TEICHOIC ACID GLYCEROL-PHOSPHATE TRANSFERASE"/>
    <property type="match status" value="1"/>
</dbReference>
<dbReference type="Gene3D" id="3.40.50.12580">
    <property type="match status" value="1"/>
</dbReference>
<reference evidence="1 2" key="1">
    <citation type="submission" date="2018-02" db="EMBL/GenBank/DDBJ databases">
        <title>Complete genome sequencing of Faecalibacterium prausnitzii strains isolated from the human gut.</title>
        <authorList>
            <person name="Fitzgerald B.C."/>
            <person name="Shkoporov A.N."/>
            <person name="Ross P.R."/>
            <person name="Hill C."/>
        </authorList>
    </citation>
    <scope>NUCLEOTIDE SEQUENCE [LARGE SCALE GENOMIC DNA]</scope>
    <source>
        <strain evidence="1 2">APC942/31-1</strain>
    </source>
</reference>
<accession>A0A367G2E0</accession>
<dbReference type="AlphaFoldDB" id="A0A367G2E0"/>
<evidence type="ECO:0008006" key="3">
    <source>
        <dbReference type="Google" id="ProtNLM"/>
    </source>
</evidence>
<dbReference type="Proteomes" id="UP000253208">
    <property type="component" value="Unassembled WGS sequence"/>
</dbReference>
<dbReference type="InterPro" id="IPR007554">
    <property type="entry name" value="Glycerophosphate_synth"/>
</dbReference>
<dbReference type="RefSeq" id="WP_110102797.1">
    <property type="nucleotide sequence ID" value="NZ_PSQG01000009.1"/>
</dbReference>